<evidence type="ECO:0000259" key="1">
    <source>
        <dbReference type="Pfam" id="PF01834"/>
    </source>
</evidence>
<dbReference type="InterPro" id="IPR002706">
    <property type="entry name" value="Xrcc1_N"/>
</dbReference>
<dbReference type="InterPro" id="IPR008979">
    <property type="entry name" value="Galactose-bd-like_sf"/>
</dbReference>
<evidence type="ECO:0000313" key="3">
    <source>
        <dbReference type="Proteomes" id="UP001642483"/>
    </source>
</evidence>
<feature type="domain" description="DNA-repair protein Xrcc1 N-terminal" evidence="1">
    <location>
        <begin position="1"/>
        <end position="148"/>
    </location>
</feature>
<comment type="caution">
    <text evidence="2">The sequence shown here is derived from an EMBL/GenBank/DDBJ whole genome shotgun (WGS) entry which is preliminary data.</text>
</comment>
<accession>A0ABP0FFM8</accession>
<dbReference type="PANTHER" id="PTHR11370">
    <property type="entry name" value="DNA-REPAIR PROTEIN XRCC1"/>
    <property type="match status" value="1"/>
</dbReference>
<dbReference type="Proteomes" id="UP001642483">
    <property type="component" value="Unassembled WGS sequence"/>
</dbReference>
<dbReference type="SUPFAM" id="SSF49785">
    <property type="entry name" value="Galactose-binding domain-like"/>
    <property type="match status" value="1"/>
</dbReference>
<organism evidence="2 3">
    <name type="scientific">Clavelina lepadiformis</name>
    <name type="common">Light-bulb sea squirt</name>
    <name type="synonym">Ascidia lepadiformis</name>
    <dbReference type="NCBI Taxonomy" id="159417"/>
    <lineage>
        <taxon>Eukaryota</taxon>
        <taxon>Metazoa</taxon>
        <taxon>Chordata</taxon>
        <taxon>Tunicata</taxon>
        <taxon>Ascidiacea</taxon>
        <taxon>Aplousobranchia</taxon>
        <taxon>Clavelinidae</taxon>
        <taxon>Clavelina</taxon>
    </lineage>
</organism>
<evidence type="ECO:0000313" key="2">
    <source>
        <dbReference type="EMBL" id="CAK8676878.1"/>
    </source>
</evidence>
<keyword evidence="3" id="KW-1185">Reference proteome</keyword>
<dbReference type="EMBL" id="CAWYQH010000035">
    <property type="protein sequence ID" value="CAK8676878.1"/>
    <property type="molecule type" value="Genomic_DNA"/>
</dbReference>
<proteinExistence type="predicted"/>
<reference evidence="2 3" key="1">
    <citation type="submission" date="2024-02" db="EMBL/GenBank/DDBJ databases">
        <authorList>
            <person name="Daric V."/>
            <person name="Darras S."/>
        </authorList>
    </citation>
    <scope>NUCLEOTIDE SEQUENCE [LARGE SCALE GENOMIC DNA]</scope>
</reference>
<sequence>MAPIKIKEIVKVSSEDERYPAGNLLGDGKWMSNVQTPKIGEEFIELIFDKHAKIHYIDIGYSNVASLEIQVASSLWPSYHDYITLMSPVILQNMMDARTGKNKAGCKMFNYNDHLIQEIANQPWDKVKLLFLQPHARNKQVSLEFIRFGSAKCSSVSAAVSKVTNKKQIAEYCSKTPPSNWKTSHLNKVLKSLEQSNNDVKKSPLRFVTKLQQFSSNDRGMYSGVGLERSAKMLLASKTIIHKNKKTPTKNDDEIIYKKKQKTPKSENLLRHSPNNVLKKPRAKNDILQIDCAETKTKNKIPEQCSKPIVCGSFATDIKTDLLNLVDKDPRNNHCERGQLKPSTASKRIVEDVVHNTLPDDDLHIGRRKVMAKFSDLPLSLDQNLKTEFCKKSANTSFQKSSTSLLPKQLHTTSCSPCRLDELTKETNEIEVIHDVIVCNSKKVNKLQNCTEDGSHEHEAKSSSSNEQVYTDTQIKQLKKAIKRFFNLLDWVTFNPSIQKVKDLRKQFEEKHDIKLNRDGREYFRDVTARFMSLALNTQEFKKVKAVGRGIKRKSTDILDETISHCEQSPSKVPNNNSDQEKVQCPICFNFFELYHIDFHASTCGTSGADDITYDDYPPEVQNAVKTDVDCSESSCLSIQEQKKWINFSKEPKPYQKRLNCKDFSGCMLVKCPSCGQKYKNPGQFC</sequence>
<name>A0ABP0FFM8_CLALP</name>
<dbReference type="PANTHER" id="PTHR11370:SF4">
    <property type="entry name" value="DNA-REPAIR PROTEIN XRCC1 N-TERMINAL DOMAIN-CONTAINING PROTEIN"/>
    <property type="match status" value="1"/>
</dbReference>
<protein>
    <recommendedName>
        <fullName evidence="1">DNA-repair protein Xrcc1 N-terminal domain-containing protein</fullName>
    </recommendedName>
</protein>
<dbReference type="Pfam" id="PF01834">
    <property type="entry name" value="XRCC1_N"/>
    <property type="match status" value="1"/>
</dbReference>
<gene>
    <name evidence="2" type="ORF">CVLEPA_LOCUS6302</name>
</gene>
<dbReference type="Gene3D" id="2.60.120.260">
    <property type="entry name" value="Galactose-binding domain-like"/>
    <property type="match status" value="1"/>
</dbReference>